<feature type="transmembrane region" description="Helical" evidence="18">
    <location>
        <begin position="1217"/>
        <end position="1235"/>
    </location>
</feature>
<feature type="compositionally biased region" description="Polar residues" evidence="17">
    <location>
        <begin position="216"/>
        <end position="228"/>
    </location>
</feature>
<evidence type="ECO:0000256" key="13">
    <source>
        <dbReference type="ARBA" id="ARBA00023134"/>
    </source>
</evidence>
<feature type="compositionally biased region" description="Polar residues" evidence="17">
    <location>
        <begin position="84"/>
        <end position="107"/>
    </location>
</feature>
<evidence type="ECO:0000256" key="10">
    <source>
        <dbReference type="ARBA" id="ARBA00022842"/>
    </source>
</evidence>
<dbReference type="NCBIfam" id="TIGR00993">
    <property type="entry name" value="3a0901s04IAP86"/>
    <property type="match status" value="1"/>
</dbReference>
<keyword evidence="10" id="KW-0460">Magnesium</keyword>
<dbReference type="InterPro" id="IPR024283">
    <property type="entry name" value="TOC159_MAD"/>
</dbReference>
<feature type="compositionally biased region" description="Basic and acidic residues" evidence="17">
    <location>
        <begin position="200"/>
        <end position="215"/>
    </location>
</feature>
<evidence type="ECO:0000256" key="11">
    <source>
        <dbReference type="ARBA" id="ARBA00022927"/>
    </source>
</evidence>
<dbReference type="GO" id="GO:0003924">
    <property type="term" value="F:GTPase activity"/>
    <property type="evidence" value="ECO:0007669"/>
    <property type="project" value="InterPro"/>
</dbReference>
<feature type="region of interest" description="Disordered" evidence="17">
    <location>
        <begin position="243"/>
        <end position="486"/>
    </location>
</feature>
<keyword evidence="2" id="KW-0813">Transport</keyword>
<dbReference type="GO" id="GO:0009707">
    <property type="term" value="C:chloroplast outer membrane"/>
    <property type="evidence" value="ECO:0007669"/>
    <property type="project" value="UniProtKB-SubCell"/>
</dbReference>
<feature type="compositionally biased region" description="Polar residues" evidence="17">
    <location>
        <begin position="289"/>
        <end position="302"/>
    </location>
</feature>
<evidence type="ECO:0000256" key="16">
    <source>
        <dbReference type="ARBA" id="ARBA00023775"/>
    </source>
</evidence>
<feature type="region of interest" description="Disordered" evidence="17">
    <location>
        <begin position="200"/>
        <end position="228"/>
    </location>
</feature>
<feature type="compositionally biased region" description="Polar residues" evidence="17">
    <location>
        <begin position="153"/>
        <end position="174"/>
    </location>
</feature>
<evidence type="ECO:0000256" key="6">
    <source>
        <dbReference type="ARBA" id="ARBA00022723"/>
    </source>
</evidence>
<dbReference type="Gene3D" id="3.40.50.300">
    <property type="entry name" value="P-loop containing nucleotide triphosphate hydrolases"/>
    <property type="match status" value="1"/>
</dbReference>
<dbReference type="PANTHER" id="PTHR10903:SF120">
    <property type="entry name" value="TRANSLOCASE OF CHLOROPLAST 159, CHLOROPLASTIC"/>
    <property type="match status" value="1"/>
</dbReference>
<dbReference type="InterPro" id="IPR006703">
    <property type="entry name" value="G_AIG1"/>
</dbReference>
<feature type="domain" description="AIG1-type G" evidence="19">
    <location>
        <begin position="648"/>
        <end position="877"/>
    </location>
</feature>
<feature type="compositionally biased region" description="Basic and acidic residues" evidence="17">
    <location>
        <begin position="263"/>
        <end position="284"/>
    </location>
</feature>
<evidence type="ECO:0000256" key="17">
    <source>
        <dbReference type="SAM" id="MobiDB-lite"/>
    </source>
</evidence>
<name>A0A9Q1GHU0_9CARY</name>
<dbReference type="InterPro" id="IPR045058">
    <property type="entry name" value="GIMA/IAN/Toc"/>
</dbReference>
<dbReference type="InterPro" id="IPR005690">
    <property type="entry name" value="Toc86_159"/>
</dbReference>
<gene>
    <name evidence="20" type="ORF">Cgig2_023854</name>
</gene>
<sequence length="1249" mass="137180">MQPSGIRPLPSHDDDTADDNSDSESSTEKNSSPKKINKNDDDGKTSTNSSNNSSFNNVINKGKFEDGDDEFGTPLAGPDKETLKSGQNNAPGSGSLTNSPILSSQKVDTPKAKVLTGRNANENQEVDGQDEGTKLVEDEMVGCRGNVEGPALESTNKQSVDSELESANNKNNVEGSELDSKTADEETLRSVVNAMWMEEKQGAEDKESADVDSRTTKIVGTPSTNEESSLRNFTDVYVVESGDATGGKMKQTKDFGMDSMPVDVKEAEERKELGNTRVNVKDSVEESVPSDTKSTAPQNSKNPESDGVKSTVGEGSMMVGMHVDAAEDGDNEPKNDVEPSLHEGHNKGEKEEAELSKSLKTAVQLNKKYIKPENDFASKVYDPTGKLQAVSGRDEKVQPDNLDVEPQDSKTPRSEAKVEAEEDIKNVCHDQGNVSDSNSYGTAANHTHSSCTAQNNPILEESEQDSQETSSLDHSKGSRGEIVTDSKQALDFDKEVEKIESSEFGALTSHLRATAGVASDVGTSSVTSQDGSRLFFTKCPAGLGPPLQSMRATSPSSNSNFLTSPGLASLSAEILSGEERKKLKHIHQLRVKFLRLVYRLGGRAEDSIATQVLYRLALLAGKTHPEYTVDNGKQTAMQLEAEKKDDPDFSMSILVLGKTGVGKSATINSIFGEEKVKIGAFEYGTTSVREISGVVNEVKIRVIDAPGLKCSGLDQGFNSKVLASVKKFTKKYPPNVLLYVDRLDSQSRDLNDVPMLKTITNSLGSSIWRSTVVTLTHASCTPPDGFSYEVFVAQRNRVVHHCIGQAVGDFCLINPSLMNSVALVENHPACQKNQEGQGVLPNGQAWRPQLLLLSYSAKILSEASSILTHDPCYHKKLLTFRARSLPLPYLLSSLLKHHVHPKLSADQGGDNADSDIDLDDLSCSDEEEEYEQLPPFKPLRKHQIAKLSRDQTKAYFEEYDYRVKLFQRMRWRKELKRIREIKKKGKNSVDNYGELSEDFDAENEAPAAIQVPLPDMVLPPSFDSDYPAYRYRVLQPTSQFLVTKDKKEFNIHLDSAVSAKHGENNSSVLGFDIQTISKQLAYIVRGESKFRNLKKNKATAGISLTFLGENLAAGVKLEDQITMNKRLVLVGSTGAVRCQKDVTYGTNLEVRLRDVAYPLGQDESSFVLSLMKWRGDLAVGAHFQSQFSVVRNSKMAIRFSLNNKLSGQLTVRTNTSVHFQFVFVGLLLPFVVSIFRRLRHDDSSNYPIH</sequence>
<feature type="region of interest" description="Disordered" evidence="17">
    <location>
        <begin position="1"/>
        <end position="133"/>
    </location>
</feature>
<evidence type="ECO:0000256" key="3">
    <source>
        <dbReference type="ARBA" id="ARBA00022528"/>
    </source>
</evidence>
<feature type="compositionally biased region" description="Low complexity" evidence="17">
    <location>
        <begin position="45"/>
        <end position="57"/>
    </location>
</feature>
<evidence type="ECO:0000256" key="7">
    <source>
        <dbReference type="ARBA" id="ARBA00022741"/>
    </source>
</evidence>
<dbReference type="GO" id="GO:0046872">
    <property type="term" value="F:metal ion binding"/>
    <property type="evidence" value="ECO:0007669"/>
    <property type="project" value="UniProtKB-KW"/>
</dbReference>
<keyword evidence="21" id="KW-1185">Reference proteome</keyword>
<keyword evidence="14 18" id="KW-0472">Membrane</keyword>
<dbReference type="FunFam" id="3.40.50.300:FF:000413">
    <property type="entry name" value="Translocase of chloroplast 120, chloroplastic"/>
    <property type="match status" value="1"/>
</dbReference>
<keyword evidence="7" id="KW-0547">Nucleotide-binding</keyword>
<evidence type="ECO:0000256" key="2">
    <source>
        <dbReference type="ARBA" id="ARBA00022448"/>
    </source>
</evidence>
<evidence type="ECO:0000256" key="4">
    <source>
        <dbReference type="ARBA" id="ARBA00022640"/>
    </source>
</evidence>
<organism evidence="20 21">
    <name type="scientific">Carnegiea gigantea</name>
    <dbReference type="NCBI Taxonomy" id="171969"/>
    <lineage>
        <taxon>Eukaryota</taxon>
        <taxon>Viridiplantae</taxon>
        <taxon>Streptophyta</taxon>
        <taxon>Embryophyta</taxon>
        <taxon>Tracheophyta</taxon>
        <taxon>Spermatophyta</taxon>
        <taxon>Magnoliopsida</taxon>
        <taxon>eudicotyledons</taxon>
        <taxon>Gunneridae</taxon>
        <taxon>Pentapetalae</taxon>
        <taxon>Caryophyllales</taxon>
        <taxon>Cactineae</taxon>
        <taxon>Cactaceae</taxon>
        <taxon>Cactoideae</taxon>
        <taxon>Echinocereeae</taxon>
        <taxon>Carnegiea</taxon>
    </lineage>
</organism>
<dbReference type="Pfam" id="PF11886">
    <property type="entry name" value="TOC159_MAD"/>
    <property type="match status" value="1"/>
</dbReference>
<dbReference type="SUPFAM" id="SSF52540">
    <property type="entry name" value="P-loop containing nucleoside triphosphate hydrolases"/>
    <property type="match status" value="1"/>
</dbReference>
<evidence type="ECO:0000313" key="20">
    <source>
        <dbReference type="EMBL" id="KAJ8421282.1"/>
    </source>
</evidence>
<dbReference type="GO" id="GO:0005525">
    <property type="term" value="F:GTP binding"/>
    <property type="evidence" value="ECO:0007669"/>
    <property type="project" value="UniProtKB-KW"/>
</dbReference>
<evidence type="ECO:0000256" key="14">
    <source>
        <dbReference type="ARBA" id="ARBA00023136"/>
    </source>
</evidence>
<dbReference type="InterPro" id="IPR027417">
    <property type="entry name" value="P-loop_NTPase"/>
</dbReference>
<keyword evidence="6" id="KW-0479">Metal-binding</keyword>
<accession>A0A9Q1GHU0</accession>
<dbReference type="PROSITE" id="PS51720">
    <property type="entry name" value="G_AIG1"/>
    <property type="match status" value="1"/>
</dbReference>
<dbReference type="AlphaFoldDB" id="A0A9Q1GHU0"/>
<evidence type="ECO:0000256" key="15">
    <source>
        <dbReference type="ARBA" id="ARBA00023766"/>
    </source>
</evidence>
<keyword evidence="5 18" id="KW-0812">Transmembrane</keyword>
<feature type="compositionally biased region" description="Basic and acidic residues" evidence="17">
    <location>
        <begin position="331"/>
        <end position="357"/>
    </location>
</feature>
<evidence type="ECO:0000313" key="21">
    <source>
        <dbReference type="Proteomes" id="UP001153076"/>
    </source>
</evidence>
<comment type="caution">
    <text evidence="20">The sequence shown here is derived from an EMBL/GenBank/DDBJ whole genome shotgun (WGS) entry which is preliminary data.</text>
</comment>
<keyword evidence="8" id="KW-0378">Hydrolase</keyword>
<protein>
    <recommendedName>
        <fullName evidence="19">AIG1-type G domain-containing protein</fullName>
    </recommendedName>
</protein>
<feature type="region of interest" description="Disordered" evidence="17">
    <location>
        <begin position="145"/>
        <end position="185"/>
    </location>
</feature>
<evidence type="ECO:0000256" key="5">
    <source>
        <dbReference type="ARBA" id="ARBA00022692"/>
    </source>
</evidence>
<feature type="compositionally biased region" description="Basic and acidic residues" evidence="17">
    <location>
        <begin position="471"/>
        <end position="486"/>
    </location>
</feature>
<evidence type="ECO:0000259" key="19">
    <source>
        <dbReference type="PROSITE" id="PS51720"/>
    </source>
</evidence>
<dbReference type="Pfam" id="PF04548">
    <property type="entry name" value="AIG1"/>
    <property type="match status" value="1"/>
</dbReference>
<keyword evidence="12 18" id="KW-1133">Transmembrane helix</keyword>
<keyword evidence="9" id="KW-1002">Plastid outer membrane</keyword>
<keyword evidence="11" id="KW-0653">Protein transport</keyword>
<keyword evidence="4" id="KW-0934">Plastid</keyword>
<feature type="compositionally biased region" description="Polar residues" evidence="17">
    <location>
        <begin position="432"/>
        <end position="457"/>
    </location>
</feature>
<dbReference type="EMBL" id="JAKOGI010002813">
    <property type="protein sequence ID" value="KAJ8421282.1"/>
    <property type="molecule type" value="Genomic_DNA"/>
</dbReference>
<keyword evidence="13" id="KW-0342">GTP-binding</keyword>
<dbReference type="OrthoDB" id="8954335at2759"/>
<keyword evidence="3" id="KW-0150">Chloroplast</keyword>
<dbReference type="GO" id="GO:0045036">
    <property type="term" value="P:protein targeting to chloroplast"/>
    <property type="evidence" value="ECO:0007669"/>
    <property type="project" value="InterPro"/>
</dbReference>
<evidence type="ECO:0000256" key="8">
    <source>
        <dbReference type="ARBA" id="ARBA00022801"/>
    </source>
</evidence>
<reference evidence="20" key="1">
    <citation type="submission" date="2022-04" db="EMBL/GenBank/DDBJ databases">
        <title>Carnegiea gigantea Genome sequencing and assembly v2.</title>
        <authorList>
            <person name="Copetti D."/>
            <person name="Sanderson M.J."/>
            <person name="Burquez A."/>
            <person name="Wojciechowski M.F."/>
        </authorList>
    </citation>
    <scope>NUCLEOTIDE SEQUENCE</scope>
    <source>
        <strain evidence="20">SGP5-SGP5p</strain>
        <tissue evidence="20">Aerial part</tissue>
    </source>
</reference>
<evidence type="ECO:0000256" key="18">
    <source>
        <dbReference type="SAM" id="Phobius"/>
    </source>
</evidence>
<evidence type="ECO:0000256" key="12">
    <source>
        <dbReference type="ARBA" id="ARBA00022989"/>
    </source>
</evidence>
<dbReference type="GO" id="GO:0015031">
    <property type="term" value="P:protein transport"/>
    <property type="evidence" value="ECO:0007669"/>
    <property type="project" value="UniProtKB-KW"/>
</dbReference>
<evidence type="ECO:0000256" key="1">
    <source>
        <dbReference type="ARBA" id="ARBA00001946"/>
    </source>
</evidence>
<comment type="cofactor">
    <cofactor evidence="1">
        <name>Mg(2+)</name>
        <dbReference type="ChEBI" id="CHEBI:18420"/>
    </cofactor>
</comment>
<comment type="subcellular location">
    <subcellularLocation>
        <location evidence="15">Plastid</location>
        <location evidence="15">Chloroplast outer membrane</location>
        <topology evidence="15">Single-pass membrane protein</topology>
    </subcellularLocation>
</comment>
<comment type="similarity">
    <text evidence="16">Belongs to the TRAFAC class TrmE-Era-EngA-EngB-Septin-like GTPase superfamily. AIG1/Toc34/Toc159-like paraseptin GTPase family. TOC159 subfamily.</text>
</comment>
<dbReference type="Proteomes" id="UP001153076">
    <property type="component" value="Unassembled WGS sequence"/>
</dbReference>
<evidence type="ECO:0000256" key="9">
    <source>
        <dbReference type="ARBA" id="ARBA00022805"/>
    </source>
</evidence>
<dbReference type="PANTHER" id="PTHR10903">
    <property type="entry name" value="GTPASE, IMAP FAMILY MEMBER-RELATED"/>
    <property type="match status" value="1"/>
</dbReference>
<proteinExistence type="inferred from homology"/>
<feature type="compositionally biased region" description="Basic and acidic residues" evidence="17">
    <location>
        <begin position="407"/>
        <end position="428"/>
    </location>
</feature>